<accession>A0A9P0A694</accession>
<evidence type="ECO:0000256" key="3">
    <source>
        <dbReference type="SAM" id="Phobius"/>
    </source>
</evidence>
<name>A0A9P0A694_BEMTA</name>
<evidence type="ECO:0000313" key="4">
    <source>
        <dbReference type="EMBL" id="CAH0385477.1"/>
    </source>
</evidence>
<keyword evidence="5" id="KW-1185">Reference proteome</keyword>
<feature type="transmembrane region" description="Helical" evidence="3">
    <location>
        <begin position="285"/>
        <end position="303"/>
    </location>
</feature>
<dbReference type="Proteomes" id="UP001152759">
    <property type="component" value="Chromosome 2"/>
</dbReference>
<dbReference type="InterPro" id="IPR002666">
    <property type="entry name" value="Folate_carrier"/>
</dbReference>
<comment type="subcellular location">
    <subcellularLocation>
        <location evidence="2">Membrane</location>
        <topology evidence="2">Multi-pass membrane protein</topology>
    </subcellularLocation>
</comment>
<evidence type="ECO:0008006" key="6">
    <source>
        <dbReference type="Google" id="ProtNLM"/>
    </source>
</evidence>
<reference evidence="4" key="1">
    <citation type="submission" date="2021-12" db="EMBL/GenBank/DDBJ databases">
        <authorList>
            <person name="King R."/>
        </authorList>
    </citation>
    <scope>NUCLEOTIDE SEQUENCE</scope>
</reference>
<feature type="transmembrane region" description="Helical" evidence="3">
    <location>
        <begin position="152"/>
        <end position="180"/>
    </location>
</feature>
<keyword evidence="3" id="KW-1133">Transmembrane helix</keyword>
<dbReference type="Gene3D" id="1.20.1250.20">
    <property type="entry name" value="MFS general substrate transporter like domains"/>
    <property type="match status" value="1"/>
</dbReference>
<dbReference type="PANTHER" id="PTHR10686">
    <property type="entry name" value="FOLATE TRANSPORTER"/>
    <property type="match status" value="1"/>
</dbReference>
<feature type="transmembrane region" description="Helical" evidence="3">
    <location>
        <begin position="367"/>
        <end position="389"/>
    </location>
</feature>
<comment type="similarity">
    <text evidence="1 2">Belongs to the reduced folate carrier (RFC) transporter (TC 2.A.48) family.</text>
</comment>
<gene>
    <name evidence="4" type="ORF">BEMITA_LOCUS4701</name>
</gene>
<evidence type="ECO:0000256" key="1">
    <source>
        <dbReference type="ARBA" id="ARBA00005773"/>
    </source>
</evidence>
<dbReference type="InterPro" id="IPR036259">
    <property type="entry name" value="MFS_trans_sf"/>
</dbReference>
<dbReference type="SUPFAM" id="SSF103473">
    <property type="entry name" value="MFS general substrate transporter"/>
    <property type="match status" value="1"/>
</dbReference>
<keyword evidence="2" id="KW-0813">Transport</keyword>
<proteinExistence type="inferred from homology"/>
<evidence type="ECO:0000313" key="5">
    <source>
        <dbReference type="Proteomes" id="UP001152759"/>
    </source>
</evidence>
<dbReference type="AlphaFoldDB" id="A0A9P0A694"/>
<feature type="transmembrane region" description="Helical" evidence="3">
    <location>
        <begin position="71"/>
        <end position="91"/>
    </location>
</feature>
<dbReference type="EMBL" id="OU963863">
    <property type="protein sequence ID" value="CAH0385477.1"/>
    <property type="molecule type" value="Genomic_DNA"/>
</dbReference>
<evidence type="ECO:0000256" key="2">
    <source>
        <dbReference type="PIRNR" id="PIRNR028739"/>
    </source>
</evidence>
<feature type="transmembrane region" description="Helical" evidence="3">
    <location>
        <begin position="401"/>
        <end position="421"/>
    </location>
</feature>
<dbReference type="KEGG" id="btab:109042715"/>
<dbReference type="GO" id="GO:0090482">
    <property type="term" value="F:vitamin transmembrane transporter activity"/>
    <property type="evidence" value="ECO:0007669"/>
    <property type="project" value="InterPro"/>
</dbReference>
<keyword evidence="3" id="KW-0812">Transmembrane</keyword>
<feature type="transmembrane region" description="Helical" evidence="3">
    <location>
        <begin position="103"/>
        <end position="121"/>
    </location>
</feature>
<sequence length="436" mass="49717">MESAYKLALWIGTFGFLKEFRPEDPYITQYLVGPVMNLSKEQVNEEVFPIATYVSTSQLILVFLLTDWLLYKPVVLVNALSGVISQAILIWGRGLKWMQVMEIFYGTMIACEVAYYTYIYAKVEKQHFQLVTSFMRAACLCGRFLSSISAQIFLLTGIMTIATLNHLTFGGMMCAFLWALTLPPVKHSLYFHRQKSAPKDVAVDLELDRSEEPRTLEGDVVESSKSAFEHLWFDFKFAYRNPYVLKWSLWWSLATCGYNQVTSYNQLLWEEVQSDGAYFNGAVEAVYTIISAGASVSIGYLVLDWSEWGELLLGICTLLEGFFLIGSSFATSILPCYFAYVAFGMLYHVMMTISNSEVAKHIRPDSYALIFGVNQYIALCLQSLLTYVVADKLALNSRPQFIVYGSYFIILGFIFFIKFIHSKGFKIRHRKDYSVS</sequence>
<dbReference type="GO" id="GO:0005886">
    <property type="term" value="C:plasma membrane"/>
    <property type="evidence" value="ECO:0007669"/>
    <property type="project" value="UniProtKB-UniRule"/>
</dbReference>
<dbReference type="PANTHER" id="PTHR10686:SF18">
    <property type="entry name" value="IP11787P-RELATED"/>
    <property type="match status" value="1"/>
</dbReference>
<dbReference type="PIRSF" id="PIRSF028739">
    <property type="entry name" value="Folate_carrier"/>
    <property type="match status" value="1"/>
</dbReference>
<keyword evidence="2 3" id="KW-0472">Membrane</keyword>
<organism evidence="4 5">
    <name type="scientific">Bemisia tabaci</name>
    <name type="common">Sweetpotato whitefly</name>
    <name type="synonym">Aleurodes tabaci</name>
    <dbReference type="NCBI Taxonomy" id="7038"/>
    <lineage>
        <taxon>Eukaryota</taxon>
        <taxon>Metazoa</taxon>
        <taxon>Ecdysozoa</taxon>
        <taxon>Arthropoda</taxon>
        <taxon>Hexapoda</taxon>
        <taxon>Insecta</taxon>
        <taxon>Pterygota</taxon>
        <taxon>Neoptera</taxon>
        <taxon>Paraneoptera</taxon>
        <taxon>Hemiptera</taxon>
        <taxon>Sternorrhyncha</taxon>
        <taxon>Aleyrodoidea</taxon>
        <taxon>Aleyrodidae</taxon>
        <taxon>Aleyrodinae</taxon>
        <taxon>Bemisia</taxon>
    </lineage>
</organism>
<dbReference type="Pfam" id="PF01770">
    <property type="entry name" value="Folate_carrier"/>
    <property type="match status" value="1"/>
</dbReference>
<dbReference type="NCBIfam" id="TIGR00806">
    <property type="entry name" value="rfc"/>
    <property type="match status" value="1"/>
</dbReference>
<protein>
    <recommendedName>
        <fullName evidence="6">Reduced folate carrier</fullName>
    </recommendedName>
</protein>